<dbReference type="SUPFAM" id="SSF53098">
    <property type="entry name" value="Ribonuclease H-like"/>
    <property type="match status" value="1"/>
</dbReference>
<dbReference type="GO" id="GO:0008270">
    <property type="term" value="F:zinc ion binding"/>
    <property type="evidence" value="ECO:0007669"/>
    <property type="project" value="UniProtKB-KW"/>
</dbReference>
<dbReference type="SUPFAM" id="SSF57756">
    <property type="entry name" value="Retrovirus zinc finger-like domains"/>
    <property type="match status" value="1"/>
</dbReference>
<dbReference type="GO" id="GO:0004519">
    <property type="term" value="F:endonuclease activity"/>
    <property type="evidence" value="ECO:0007669"/>
    <property type="project" value="UniProtKB-KW"/>
</dbReference>
<dbReference type="Pfam" id="PF08284">
    <property type="entry name" value="RVP_2"/>
    <property type="match status" value="1"/>
</dbReference>
<dbReference type="InterPro" id="IPR036875">
    <property type="entry name" value="Znf_CCHC_sf"/>
</dbReference>
<dbReference type="InterPro" id="IPR021109">
    <property type="entry name" value="Peptidase_aspartic_dom_sf"/>
</dbReference>
<proteinExistence type="predicted"/>
<keyword evidence="5" id="KW-1185">Reference proteome</keyword>
<comment type="caution">
    <text evidence="4">The sequence shown here is derived from an EMBL/GenBank/DDBJ whole genome shotgun (WGS) entry which is preliminary data.</text>
</comment>
<reference evidence="5" key="1">
    <citation type="submission" date="2017-01" db="EMBL/GenBank/DDBJ databases">
        <authorList>
            <person name="Wang Y."/>
            <person name="White M."/>
            <person name="Kvist S."/>
            <person name="Moncalvo J.-M."/>
        </authorList>
    </citation>
    <scope>NUCLEOTIDE SEQUENCE [LARGE SCALE GENOMIC DNA]</scope>
    <source>
        <strain evidence="5">ID-206-W2</strain>
    </source>
</reference>
<dbReference type="AlphaFoldDB" id="A0A1R1YAN7"/>
<evidence type="ECO:0000256" key="2">
    <source>
        <dbReference type="SAM" id="MobiDB-lite"/>
    </source>
</evidence>
<dbReference type="EMBL" id="LSSM01001921">
    <property type="protein sequence ID" value="OMJ23997.1"/>
    <property type="molecule type" value="Genomic_DNA"/>
</dbReference>
<sequence>MSFTAERNANGSIIKKYTKLLEPKIFSNSDSDDPGNWIRRYELFARKSNWEDEDKVDLMELYLGNKALTWFERLEKTHLNWEMLKSQFIDKFEGQESELRAWKELQSSVQRESEDIDELALRLDKLFKKAKVDSEKIKFRCLLSAINPKLQKLILKEKINTYQDAIDFVAEDEKVEKICIFESKNVEQESEKVIKSSIAGRDKDSMYETLITKFDQLNLNILNLVSNSKKQAASDRINVPRIDRQRQKFCFICKEIGHVSRECKNNYYNKKHYNENVPGPGAESPNSNQKSNLACIEVIESTDKTFDSKEVNEKKLCTCNHCNKIENQIMNNNASKIVESDDFQEEFEKEMFAAEKRKLLDKEEKRKQKIVKENILFKNSTIRNNQSKGFIDSKVIIKSPALIGPEFEVGNDNLQKINATIRKKKDVAINLNYPKYSIKDELSNLNANITVSQLIQSSPEIRSDLVRLCRKVDVESSINSIESETITNYTGAACSVITSQLLEKMGLFPDGKSDQTLITADGRSHNTKGIISELPVTIAGNIFKIDCLVMENERNSLILGIDWLRKFDAVIDIKNQELVLPLDNCEVVLSLSTTIEKEIKNGLRKELFGIGKEFCEILKYDENQKVDERILALVKANKDILANDYKELTGTDVVEHEIDTGNNRPIKIRPYRIPHAMKDLAKKEIDEIKGKKNPADLLSREPIKSNGNENFENQNEEGDNERSLFTMDIIRYHEIINYVSEKKIPDGSDENFIKNLKNQSNKYKVKDGKLYNFRKNHGLREVLNENNAYEIISRIHNEDHLGIHNTFIKVKENYSGTGLFETVKNVVNFCDRCQRPQSNGQVERFNQTLKNVLSKMCLFDKKNWDCYLWKALITIRTTKSRISQLSPAEIIFGYNLTTPISWRHQDTNENFEESVKERISFLKSSIPGIQKLAVDKIIKNKRYEQIRYNRKVSEYRFQENDQVLKIVETPTSKFSAIWEGPYIVEKMLNKGTYIIKDGTGKLDHVHGDRLKLYNQNAHMIPEVSSNNLRPTLRKFRETTRIERDVQI</sequence>
<dbReference type="InterPro" id="IPR050951">
    <property type="entry name" value="Retrovirus_Pol_polyprotein"/>
</dbReference>
<dbReference type="Pfam" id="PF00098">
    <property type="entry name" value="zf-CCHC"/>
    <property type="match status" value="1"/>
</dbReference>
<dbReference type="PANTHER" id="PTHR37984:SF15">
    <property type="entry name" value="INTEGRASE CATALYTIC DOMAIN-CONTAINING PROTEIN"/>
    <property type="match status" value="1"/>
</dbReference>
<dbReference type="InterPro" id="IPR036397">
    <property type="entry name" value="RNaseH_sf"/>
</dbReference>
<dbReference type="Proteomes" id="UP000187429">
    <property type="component" value="Unassembled WGS sequence"/>
</dbReference>
<dbReference type="SUPFAM" id="SSF50630">
    <property type="entry name" value="Acid proteases"/>
    <property type="match status" value="1"/>
</dbReference>
<dbReference type="Pfam" id="PF03732">
    <property type="entry name" value="Retrotrans_gag"/>
    <property type="match status" value="1"/>
</dbReference>
<dbReference type="Gene3D" id="1.10.340.70">
    <property type="match status" value="1"/>
</dbReference>
<dbReference type="GO" id="GO:0003676">
    <property type="term" value="F:nucleic acid binding"/>
    <property type="evidence" value="ECO:0007669"/>
    <property type="project" value="InterPro"/>
</dbReference>
<dbReference type="InterPro" id="IPR005162">
    <property type="entry name" value="Retrotrans_gag_dom"/>
</dbReference>
<name>A0A1R1YAN7_9FUNG</name>
<feature type="region of interest" description="Disordered" evidence="2">
    <location>
        <begin position="696"/>
        <end position="718"/>
    </location>
</feature>
<dbReference type="PANTHER" id="PTHR37984">
    <property type="entry name" value="PROTEIN CBG26694"/>
    <property type="match status" value="1"/>
</dbReference>
<feature type="domain" description="CCHC-type" evidence="3">
    <location>
        <begin position="250"/>
        <end position="265"/>
    </location>
</feature>
<evidence type="ECO:0000259" key="3">
    <source>
        <dbReference type="PROSITE" id="PS50158"/>
    </source>
</evidence>
<accession>A0A1R1YAN7</accession>
<dbReference type="GO" id="GO:0016779">
    <property type="term" value="F:nucleotidyltransferase activity"/>
    <property type="evidence" value="ECO:0007669"/>
    <property type="project" value="UniProtKB-KW"/>
</dbReference>
<evidence type="ECO:0000256" key="1">
    <source>
        <dbReference type="PROSITE-ProRule" id="PRU00047"/>
    </source>
</evidence>
<dbReference type="Pfam" id="PF17921">
    <property type="entry name" value="Integrase_H2C2"/>
    <property type="match status" value="1"/>
</dbReference>
<organism evidence="4 5">
    <name type="scientific">Smittium culicis</name>
    <dbReference type="NCBI Taxonomy" id="133412"/>
    <lineage>
        <taxon>Eukaryota</taxon>
        <taxon>Fungi</taxon>
        <taxon>Fungi incertae sedis</taxon>
        <taxon>Zoopagomycota</taxon>
        <taxon>Kickxellomycotina</taxon>
        <taxon>Harpellomycetes</taxon>
        <taxon>Harpellales</taxon>
        <taxon>Legeriomycetaceae</taxon>
        <taxon>Smittium</taxon>
    </lineage>
</organism>
<keyword evidence="1" id="KW-0862">Zinc</keyword>
<dbReference type="SMART" id="SM00343">
    <property type="entry name" value="ZnF_C2HC"/>
    <property type="match status" value="1"/>
</dbReference>
<keyword evidence="1" id="KW-0479">Metal-binding</keyword>
<dbReference type="Gene3D" id="2.40.70.10">
    <property type="entry name" value="Acid Proteases"/>
    <property type="match status" value="1"/>
</dbReference>
<dbReference type="InterPro" id="IPR012337">
    <property type="entry name" value="RNaseH-like_sf"/>
</dbReference>
<evidence type="ECO:0000313" key="4">
    <source>
        <dbReference type="EMBL" id="OMJ23997.1"/>
    </source>
</evidence>
<keyword evidence="1" id="KW-0863">Zinc-finger</keyword>
<gene>
    <name evidence="4" type="ORF">AYI69_g4788</name>
</gene>
<dbReference type="Gene3D" id="3.30.420.10">
    <property type="entry name" value="Ribonuclease H-like superfamily/Ribonuclease H"/>
    <property type="match status" value="1"/>
</dbReference>
<protein>
    <submittedName>
        <fullName evidence="4">Pol polyprotein</fullName>
    </submittedName>
</protein>
<evidence type="ECO:0000313" key="5">
    <source>
        <dbReference type="Proteomes" id="UP000187429"/>
    </source>
</evidence>
<dbReference type="PROSITE" id="PS50158">
    <property type="entry name" value="ZF_CCHC"/>
    <property type="match status" value="1"/>
</dbReference>
<dbReference type="CDD" id="cd00303">
    <property type="entry name" value="retropepsin_like"/>
    <property type="match status" value="1"/>
</dbReference>
<dbReference type="InterPro" id="IPR001878">
    <property type="entry name" value="Znf_CCHC"/>
</dbReference>
<dbReference type="InterPro" id="IPR041588">
    <property type="entry name" value="Integrase_H2C2"/>
</dbReference>
<dbReference type="OrthoDB" id="5593145at2759"/>